<dbReference type="RefSeq" id="WP_161781039.1">
    <property type="nucleotide sequence ID" value="NZ_JAGSGC010000010.1"/>
</dbReference>
<evidence type="ECO:0000256" key="9">
    <source>
        <dbReference type="RuleBase" id="RU003357"/>
    </source>
</evidence>
<evidence type="ECO:0000256" key="2">
    <source>
        <dbReference type="ARBA" id="ARBA00022448"/>
    </source>
</evidence>
<proteinExistence type="inferred from homology"/>
<protein>
    <submittedName>
        <fullName evidence="12">TonB-dependent receptor</fullName>
    </submittedName>
</protein>
<dbReference type="PROSITE" id="PS52016">
    <property type="entry name" value="TONB_DEPENDENT_REC_3"/>
    <property type="match status" value="1"/>
</dbReference>
<dbReference type="Gene3D" id="2.170.130.10">
    <property type="entry name" value="TonB-dependent receptor, plug domain"/>
    <property type="match status" value="1"/>
</dbReference>
<evidence type="ECO:0000256" key="3">
    <source>
        <dbReference type="ARBA" id="ARBA00022452"/>
    </source>
</evidence>
<evidence type="ECO:0000313" key="12">
    <source>
        <dbReference type="EMBL" id="KDM91354.1"/>
    </source>
</evidence>
<dbReference type="NCBIfam" id="TIGR01785">
    <property type="entry name" value="TonB-hemin"/>
    <property type="match status" value="1"/>
</dbReference>
<dbReference type="CDD" id="cd01347">
    <property type="entry name" value="ligand_gated_channel"/>
    <property type="match status" value="1"/>
</dbReference>
<keyword evidence="4 8" id="KW-0812">Transmembrane</keyword>
<reference evidence="12 13" key="1">
    <citation type="submission" date="2014-04" db="EMBL/GenBank/DDBJ databases">
        <title>Draft genome sequence of Photobacterium halotolerans S2753: a solonamide, ngercheumicin and holomycin producer.</title>
        <authorList>
            <person name="Machado H.R."/>
            <person name="Gram L."/>
        </authorList>
    </citation>
    <scope>NUCLEOTIDE SEQUENCE [LARGE SCALE GENOMIC DNA]</scope>
    <source>
        <strain evidence="12 13">S2753</strain>
    </source>
</reference>
<feature type="domain" description="TonB-dependent receptor-like beta-barrel" evidence="10">
    <location>
        <begin position="214"/>
        <end position="669"/>
    </location>
</feature>
<comment type="subcellular location">
    <subcellularLocation>
        <location evidence="1 8">Cell outer membrane</location>
        <topology evidence="1 8">Multi-pass membrane protein</topology>
    </subcellularLocation>
</comment>
<keyword evidence="6 8" id="KW-0472">Membrane</keyword>
<evidence type="ECO:0000313" key="13">
    <source>
        <dbReference type="Proteomes" id="UP000027192"/>
    </source>
</evidence>
<evidence type="ECO:0000256" key="1">
    <source>
        <dbReference type="ARBA" id="ARBA00004571"/>
    </source>
</evidence>
<evidence type="ECO:0000259" key="10">
    <source>
        <dbReference type="Pfam" id="PF00593"/>
    </source>
</evidence>
<keyword evidence="12" id="KW-0675">Receptor</keyword>
<name>A0A066RLX5_9GAMM</name>
<keyword evidence="3 8" id="KW-1134">Transmembrane beta strand</keyword>
<dbReference type="InterPro" id="IPR012910">
    <property type="entry name" value="Plug_dom"/>
</dbReference>
<dbReference type="PANTHER" id="PTHR30069">
    <property type="entry name" value="TONB-DEPENDENT OUTER MEMBRANE RECEPTOR"/>
    <property type="match status" value="1"/>
</dbReference>
<dbReference type="InterPro" id="IPR039426">
    <property type="entry name" value="TonB-dep_rcpt-like"/>
</dbReference>
<comment type="similarity">
    <text evidence="8 9">Belongs to the TonB-dependent receptor family.</text>
</comment>
<evidence type="ECO:0000256" key="4">
    <source>
        <dbReference type="ARBA" id="ARBA00022692"/>
    </source>
</evidence>
<accession>A0A066RLX5</accession>
<dbReference type="SUPFAM" id="SSF56935">
    <property type="entry name" value="Porins"/>
    <property type="match status" value="1"/>
</dbReference>
<dbReference type="InterPro" id="IPR000531">
    <property type="entry name" value="Beta-barrel_TonB"/>
</dbReference>
<dbReference type="Proteomes" id="UP000027192">
    <property type="component" value="Unassembled WGS sequence"/>
</dbReference>
<dbReference type="GO" id="GO:0015232">
    <property type="term" value="F:heme transmembrane transporter activity"/>
    <property type="evidence" value="ECO:0007669"/>
    <property type="project" value="InterPro"/>
</dbReference>
<evidence type="ECO:0000256" key="6">
    <source>
        <dbReference type="ARBA" id="ARBA00023136"/>
    </source>
</evidence>
<evidence type="ECO:0000256" key="7">
    <source>
        <dbReference type="ARBA" id="ARBA00023237"/>
    </source>
</evidence>
<evidence type="ECO:0000256" key="8">
    <source>
        <dbReference type="PROSITE-ProRule" id="PRU01360"/>
    </source>
</evidence>
<dbReference type="InterPro" id="IPR011276">
    <property type="entry name" value="TonB_haem/Hb_rcpt"/>
</dbReference>
<dbReference type="STRING" id="1654360.EA58_12375"/>
<keyword evidence="7 8" id="KW-0998">Cell outer membrane</keyword>
<evidence type="ECO:0000259" key="11">
    <source>
        <dbReference type="Pfam" id="PF07715"/>
    </source>
</evidence>
<dbReference type="GO" id="GO:0015344">
    <property type="term" value="F:siderophore uptake transmembrane transporter activity"/>
    <property type="evidence" value="ECO:0007669"/>
    <property type="project" value="TreeGrafter"/>
</dbReference>
<gene>
    <name evidence="12" type="ORF">EA58_12375</name>
</gene>
<feature type="domain" description="TonB-dependent receptor plug" evidence="11">
    <location>
        <begin position="20"/>
        <end position="120"/>
    </location>
</feature>
<dbReference type="Pfam" id="PF07715">
    <property type="entry name" value="Plug"/>
    <property type="match status" value="1"/>
</dbReference>
<dbReference type="GO" id="GO:0009279">
    <property type="term" value="C:cell outer membrane"/>
    <property type="evidence" value="ECO:0007669"/>
    <property type="project" value="UniProtKB-SubCell"/>
</dbReference>
<dbReference type="InterPro" id="IPR036942">
    <property type="entry name" value="Beta-barrel_TonB_sf"/>
</dbReference>
<dbReference type="InterPro" id="IPR037066">
    <property type="entry name" value="Plug_dom_sf"/>
</dbReference>
<organism evidence="12 13">
    <name type="scientific">Photobacterium galatheae</name>
    <dbReference type="NCBI Taxonomy" id="1654360"/>
    <lineage>
        <taxon>Bacteria</taxon>
        <taxon>Pseudomonadati</taxon>
        <taxon>Pseudomonadota</taxon>
        <taxon>Gammaproteobacteria</taxon>
        <taxon>Vibrionales</taxon>
        <taxon>Vibrionaceae</taxon>
        <taxon>Photobacterium</taxon>
    </lineage>
</organism>
<evidence type="ECO:0000256" key="5">
    <source>
        <dbReference type="ARBA" id="ARBA00023077"/>
    </source>
</evidence>
<dbReference type="GO" id="GO:0044718">
    <property type="term" value="P:siderophore transmembrane transport"/>
    <property type="evidence" value="ECO:0007669"/>
    <property type="project" value="TreeGrafter"/>
</dbReference>
<dbReference type="PANTHER" id="PTHR30069:SF56">
    <property type="entry name" value="TONB-DEPENDENT HEME RECEPTOR A"/>
    <property type="match status" value="1"/>
</dbReference>
<dbReference type="Gene3D" id="2.40.170.20">
    <property type="entry name" value="TonB-dependent receptor, beta-barrel domain"/>
    <property type="match status" value="1"/>
</dbReference>
<dbReference type="AlphaFoldDB" id="A0A066RLX5"/>
<keyword evidence="2 8" id="KW-0813">Transport</keyword>
<sequence length="697" mass="79268">METIDVIGARMARPVVLTQPGEVTMTLSEIEELQPINLAELADAIPGVNLDGGARSSGERISIWGFSDPDDINIMVDGAPIGFQQYRYGSFFFDPALISEVYLTKGAHEVRTGNGGFGGTMQLTTKDASDFLRGDDTFGVRLQGGYNSNDDLERYSATVYGLLGENWQYLVNGVFRESNDVTLGNGEKLDYSAYEQQNMLAKLSYESLNHRFMLSHSRYKDTGQKPWASRRGGMPEITDSKIKKYGSYEQALYAYTVDNTFTDETTTFNYQYSPISPWVDVELVLAHSSNERHWIRPKIAWDEMYVATGNYGHESWLSYRRDYASLTNTAKVGLHVIETGLQYRSIDRTSHVYNKSAAKKENKNFGYYTPYFEPSGTQDTYSFYIKDDYHLTEQWLITPSLRYDYIVSEGKGNLASDYNDPDAGHDYSEVTHDGWSPRLAVNYQWLPTTAFNFAYAYSLKAPSIDDIYSVQYARASKAISSSRDLRTERIHAYKLGALHQEKGFLTAGDHLAAELTLHWNQADHDVVQRRGEKSVEQLQGWRTNLDGYHIYGADFRAFYRLNGWYTDLSASLLRGKHEGSLADSSGTNEYLPGIAPLNVNLGLGYQWYEGLTTGWQVRWYDEQHRTAPKDDIFYPSVKSESYTLQELYAEWLPVPSNEDFMVRLAVKNLTDRYYEPYLATGVPGAGRDIRLSVAYKW</sequence>
<keyword evidence="5 9" id="KW-0798">TonB box</keyword>
<comment type="caution">
    <text evidence="12">The sequence shown here is derived from an EMBL/GenBank/DDBJ whole genome shotgun (WGS) entry which is preliminary data.</text>
</comment>
<dbReference type="EMBL" id="JMIB01000023">
    <property type="protein sequence ID" value="KDM91354.1"/>
    <property type="molecule type" value="Genomic_DNA"/>
</dbReference>
<keyword evidence="13" id="KW-1185">Reference proteome</keyword>
<dbReference type="Pfam" id="PF00593">
    <property type="entry name" value="TonB_dep_Rec_b-barrel"/>
    <property type="match status" value="1"/>
</dbReference>